<organism evidence="1 2">
    <name type="scientific">Ensete ventricosum</name>
    <name type="common">Abyssinian banana</name>
    <name type="synonym">Musa ensete</name>
    <dbReference type="NCBI Taxonomy" id="4639"/>
    <lineage>
        <taxon>Eukaryota</taxon>
        <taxon>Viridiplantae</taxon>
        <taxon>Streptophyta</taxon>
        <taxon>Embryophyta</taxon>
        <taxon>Tracheophyta</taxon>
        <taxon>Spermatophyta</taxon>
        <taxon>Magnoliopsida</taxon>
        <taxon>Liliopsida</taxon>
        <taxon>Zingiberales</taxon>
        <taxon>Musaceae</taxon>
        <taxon>Ensete</taxon>
    </lineage>
</organism>
<dbReference type="Proteomes" id="UP000287651">
    <property type="component" value="Unassembled WGS sequence"/>
</dbReference>
<proteinExistence type="predicted"/>
<sequence length="68" mass="7988">MEAPSFKLHLERMGQINYEYMYRVALAHFRARFPKLEIEEDPYATLPEDDNVPMEVEVLFDDSDPPVA</sequence>
<name>A0A427A5Q1_ENSVE</name>
<reference evidence="1 2" key="1">
    <citation type="journal article" date="2014" name="Agronomy (Basel)">
        <title>A Draft Genome Sequence for Ensete ventricosum, the Drought-Tolerant Tree Against Hunger.</title>
        <authorList>
            <person name="Harrison J."/>
            <person name="Moore K.A."/>
            <person name="Paszkiewicz K."/>
            <person name="Jones T."/>
            <person name="Grant M."/>
            <person name="Ambacheew D."/>
            <person name="Muzemil S."/>
            <person name="Studholme D.J."/>
        </authorList>
    </citation>
    <scope>NUCLEOTIDE SEQUENCE [LARGE SCALE GENOMIC DNA]</scope>
</reference>
<evidence type="ECO:0000313" key="2">
    <source>
        <dbReference type="Proteomes" id="UP000287651"/>
    </source>
</evidence>
<protein>
    <submittedName>
        <fullName evidence="1">Uncharacterized protein</fullName>
    </submittedName>
</protein>
<evidence type="ECO:0000313" key="1">
    <source>
        <dbReference type="EMBL" id="RRT71567.1"/>
    </source>
</evidence>
<comment type="caution">
    <text evidence="1">The sequence shown here is derived from an EMBL/GenBank/DDBJ whole genome shotgun (WGS) entry which is preliminary data.</text>
</comment>
<dbReference type="EMBL" id="AMZH03003671">
    <property type="protein sequence ID" value="RRT71567.1"/>
    <property type="molecule type" value="Genomic_DNA"/>
</dbReference>
<gene>
    <name evidence="1" type="ORF">B296_00015354</name>
</gene>
<accession>A0A427A5Q1</accession>
<dbReference type="AlphaFoldDB" id="A0A427A5Q1"/>